<keyword evidence="3" id="KW-0804">Transcription</keyword>
<keyword evidence="1" id="KW-0805">Transcription regulation</keyword>
<dbReference type="InterPro" id="IPR002577">
    <property type="entry name" value="HTH_HxlR"/>
</dbReference>
<dbReference type="KEGG" id="ahm:TL08_11910"/>
<evidence type="ECO:0000313" key="5">
    <source>
        <dbReference type="EMBL" id="AOS63196.1"/>
    </source>
</evidence>
<evidence type="ECO:0000313" key="6">
    <source>
        <dbReference type="Proteomes" id="UP000095210"/>
    </source>
</evidence>
<dbReference type="InterPro" id="IPR036390">
    <property type="entry name" value="WH_DNA-bd_sf"/>
</dbReference>
<dbReference type="GO" id="GO:0003677">
    <property type="term" value="F:DNA binding"/>
    <property type="evidence" value="ECO:0007669"/>
    <property type="project" value="UniProtKB-KW"/>
</dbReference>
<dbReference type="SUPFAM" id="SSF46785">
    <property type="entry name" value="Winged helix' DNA-binding domain"/>
    <property type="match status" value="1"/>
</dbReference>
<dbReference type="PROSITE" id="PS51118">
    <property type="entry name" value="HTH_HXLR"/>
    <property type="match status" value="1"/>
</dbReference>
<proteinExistence type="predicted"/>
<dbReference type="Pfam" id="PF01638">
    <property type="entry name" value="HxlR"/>
    <property type="match status" value="1"/>
</dbReference>
<sequence>MLASAPAADPTSDAFNNDCPGRTVISHIASRWGILVLAALRDGPLRFSAIRDRIDGISEKMLAQNLRLMVRDGLVDRAVEPTAPPQVSYALTPLGDELTVPLQGMLDWVALRAHDIVAAQDRYDRSHPAG</sequence>
<dbReference type="Gene3D" id="1.10.10.10">
    <property type="entry name" value="Winged helix-like DNA-binding domain superfamily/Winged helix DNA-binding domain"/>
    <property type="match status" value="1"/>
</dbReference>
<keyword evidence="6" id="KW-1185">Reference proteome</keyword>
<name>A0AAC9MYS3_9PSEU</name>
<reference evidence="6" key="1">
    <citation type="submission" date="2016-03" db="EMBL/GenBank/DDBJ databases">
        <title>Complete genome sequence of the type strain Actinoalloteichus hymeniacidonis DSM 45092.</title>
        <authorList>
            <person name="Schaffert L."/>
            <person name="Albersmeier A."/>
            <person name="Winkler A."/>
            <person name="Kalinowski J."/>
            <person name="Zotchev S."/>
            <person name="Ruckert C."/>
        </authorList>
    </citation>
    <scope>NUCLEOTIDE SEQUENCE [LARGE SCALE GENOMIC DNA]</scope>
    <source>
        <strain evidence="6">HPA177(T) (DSM 45092(T))</strain>
    </source>
</reference>
<keyword evidence="2" id="KW-0238">DNA-binding</keyword>
<organism evidence="5 6">
    <name type="scientific">Actinoalloteichus hymeniacidonis</name>
    <dbReference type="NCBI Taxonomy" id="340345"/>
    <lineage>
        <taxon>Bacteria</taxon>
        <taxon>Bacillati</taxon>
        <taxon>Actinomycetota</taxon>
        <taxon>Actinomycetes</taxon>
        <taxon>Pseudonocardiales</taxon>
        <taxon>Pseudonocardiaceae</taxon>
        <taxon>Actinoalloteichus</taxon>
    </lineage>
</organism>
<evidence type="ECO:0000256" key="1">
    <source>
        <dbReference type="ARBA" id="ARBA00023015"/>
    </source>
</evidence>
<dbReference type="Proteomes" id="UP000095210">
    <property type="component" value="Chromosome"/>
</dbReference>
<gene>
    <name evidence="5" type="ORF">TL08_11910</name>
</gene>
<accession>A0AAC9MYS3</accession>
<evidence type="ECO:0000259" key="4">
    <source>
        <dbReference type="PROSITE" id="PS51118"/>
    </source>
</evidence>
<dbReference type="InterPro" id="IPR036388">
    <property type="entry name" value="WH-like_DNA-bd_sf"/>
</dbReference>
<dbReference type="EMBL" id="CP014859">
    <property type="protein sequence ID" value="AOS63196.1"/>
    <property type="molecule type" value="Genomic_DNA"/>
</dbReference>
<evidence type="ECO:0000256" key="3">
    <source>
        <dbReference type="ARBA" id="ARBA00023163"/>
    </source>
</evidence>
<dbReference type="PANTHER" id="PTHR33204:SF37">
    <property type="entry name" value="HTH-TYPE TRANSCRIPTIONAL REGULATOR YODB"/>
    <property type="match status" value="1"/>
</dbReference>
<protein>
    <submittedName>
        <fullName evidence="5">Transcriptional regulator, HxlR family</fullName>
    </submittedName>
</protein>
<evidence type="ECO:0000256" key="2">
    <source>
        <dbReference type="ARBA" id="ARBA00023125"/>
    </source>
</evidence>
<dbReference type="AlphaFoldDB" id="A0AAC9MYS3"/>
<feature type="domain" description="HTH hxlR-type" evidence="4">
    <location>
        <begin position="19"/>
        <end position="117"/>
    </location>
</feature>
<dbReference type="PANTHER" id="PTHR33204">
    <property type="entry name" value="TRANSCRIPTIONAL REGULATOR, MARR FAMILY"/>
    <property type="match status" value="1"/>
</dbReference>